<dbReference type="Proteomes" id="UP000239899">
    <property type="component" value="Unassembled WGS sequence"/>
</dbReference>
<proteinExistence type="predicted"/>
<dbReference type="Pfam" id="PF24429">
    <property type="entry name" value="CSLinker"/>
    <property type="match status" value="5"/>
</dbReference>
<organism evidence="2 3">
    <name type="scientific">Chlorella sorokiniana</name>
    <name type="common">Freshwater green alga</name>
    <dbReference type="NCBI Taxonomy" id="3076"/>
    <lineage>
        <taxon>Eukaryota</taxon>
        <taxon>Viridiplantae</taxon>
        <taxon>Chlorophyta</taxon>
        <taxon>core chlorophytes</taxon>
        <taxon>Trebouxiophyceae</taxon>
        <taxon>Chlorellales</taxon>
        <taxon>Chlorellaceae</taxon>
        <taxon>Chlorella clade</taxon>
        <taxon>Chlorella</taxon>
    </lineage>
</organism>
<protein>
    <submittedName>
        <fullName evidence="2">Cuticle isoform B-like</fullName>
    </submittedName>
</protein>
<feature type="compositionally biased region" description="Low complexity" evidence="1">
    <location>
        <begin position="61"/>
        <end position="87"/>
    </location>
</feature>
<name>A0A2P6TJU3_CHLSO</name>
<dbReference type="OrthoDB" id="10603209at2759"/>
<comment type="caution">
    <text evidence="2">The sequence shown here is derived from an EMBL/GenBank/DDBJ whole genome shotgun (WGS) entry which is preliminary data.</text>
</comment>
<evidence type="ECO:0000313" key="2">
    <source>
        <dbReference type="EMBL" id="PRW44308.1"/>
    </source>
</evidence>
<dbReference type="AlphaFoldDB" id="A0A2P6TJU3"/>
<keyword evidence="3" id="KW-1185">Reference proteome</keyword>
<feature type="compositionally biased region" description="Low complexity" evidence="1">
    <location>
        <begin position="125"/>
        <end position="163"/>
    </location>
</feature>
<reference evidence="2 3" key="1">
    <citation type="journal article" date="2018" name="Plant J.">
        <title>Genome sequences of Chlorella sorokiniana UTEX 1602 and Micractinium conductrix SAG 241.80: implications to maltose excretion by a green alga.</title>
        <authorList>
            <person name="Arriola M.B."/>
            <person name="Velmurugan N."/>
            <person name="Zhang Y."/>
            <person name="Plunkett M.H."/>
            <person name="Hondzo H."/>
            <person name="Barney B.M."/>
        </authorList>
    </citation>
    <scope>NUCLEOTIDE SEQUENCE [LARGE SCALE GENOMIC DNA]</scope>
    <source>
        <strain evidence="3">UTEX 1602</strain>
    </source>
</reference>
<feature type="compositionally biased region" description="Basic and acidic residues" evidence="1">
    <location>
        <begin position="41"/>
        <end position="51"/>
    </location>
</feature>
<gene>
    <name evidence="2" type="ORF">C2E21_6645</name>
</gene>
<feature type="region of interest" description="Disordered" evidence="1">
    <location>
        <begin position="41"/>
        <end position="342"/>
    </location>
</feature>
<sequence>MQALSARVTLGRPATARVAKKQQRPLTVASAVAQLSAEQKAFLDRKARESRSPAPVETRGRSAPRPRSASPVGRPSSRTPAPASSSSFGYSAPAAANGLSAEQVAFMERKARESRSPAPVETRGRSAPRPRSASPRPTSRTPAAASYSAPAASYSAPAAAASAGGLSAEQREFMERKARESRSPAPVETRGRSAPRPRAASPRPSSRTPAPASYSAPAASYSAPAASYSAPAANGLSAEQAEFLRRKAQETRGSSAPVETRGRSAPRPRSVPARPSSRTPAPASYSAPAAASSSYGYGASSAAPANGLSKEQQEFMARKAQESRSFSAPAPTRGRSSNPRRR</sequence>
<feature type="compositionally biased region" description="Low complexity" evidence="1">
    <location>
        <begin position="263"/>
        <end position="305"/>
    </location>
</feature>
<feature type="compositionally biased region" description="Basic and acidic residues" evidence="1">
    <location>
        <begin position="311"/>
        <end position="322"/>
    </location>
</feature>
<accession>A0A2P6TJU3</accession>
<dbReference type="InterPro" id="IPR056407">
    <property type="entry name" value="CSLinker"/>
</dbReference>
<feature type="region of interest" description="Disordered" evidence="1">
    <location>
        <begin position="1"/>
        <end position="26"/>
    </location>
</feature>
<dbReference type="EMBL" id="LHPG02000013">
    <property type="protein sequence ID" value="PRW44308.1"/>
    <property type="molecule type" value="Genomic_DNA"/>
</dbReference>
<evidence type="ECO:0000256" key="1">
    <source>
        <dbReference type="SAM" id="MobiDB-lite"/>
    </source>
</evidence>
<feature type="compositionally biased region" description="Low complexity" evidence="1">
    <location>
        <begin position="192"/>
        <end position="233"/>
    </location>
</feature>
<feature type="compositionally biased region" description="Basic and acidic residues" evidence="1">
    <location>
        <begin position="169"/>
        <end position="182"/>
    </location>
</feature>
<evidence type="ECO:0000313" key="3">
    <source>
        <dbReference type="Proteomes" id="UP000239899"/>
    </source>
</evidence>